<feature type="region of interest" description="Disordered" evidence="5">
    <location>
        <begin position="1"/>
        <end position="48"/>
    </location>
</feature>
<dbReference type="OrthoDB" id="512667at2759"/>
<dbReference type="PANTHER" id="PTHR20922:SF13">
    <property type="entry name" value="DNL-TYPE ZINC FINGER PROTEIN"/>
    <property type="match status" value="1"/>
</dbReference>
<dbReference type="InParanoid" id="A0A1E7FM48"/>
<evidence type="ECO:0000313" key="8">
    <source>
        <dbReference type="Proteomes" id="UP000095751"/>
    </source>
</evidence>
<dbReference type="GO" id="GO:0006457">
    <property type="term" value="P:protein folding"/>
    <property type="evidence" value="ECO:0007669"/>
    <property type="project" value="TreeGrafter"/>
</dbReference>
<dbReference type="GO" id="GO:0030150">
    <property type="term" value="P:protein import into mitochondrial matrix"/>
    <property type="evidence" value="ECO:0007669"/>
    <property type="project" value="TreeGrafter"/>
</dbReference>
<dbReference type="EMBL" id="KV784355">
    <property type="protein sequence ID" value="OEU19248.1"/>
    <property type="molecule type" value="Genomic_DNA"/>
</dbReference>
<evidence type="ECO:0000259" key="6">
    <source>
        <dbReference type="PROSITE" id="PS51501"/>
    </source>
</evidence>
<keyword evidence="8" id="KW-1185">Reference proteome</keyword>
<dbReference type="GO" id="GO:0051087">
    <property type="term" value="F:protein-folding chaperone binding"/>
    <property type="evidence" value="ECO:0007669"/>
    <property type="project" value="TreeGrafter"/>
</dbReference>
<evidence type="ECO:0000256" key="4">
    <source>
        <dbReference type="PROSITE-ProRule" id="PRU00834"/>
    </source>
</evidence>
<dbReference type="AlphaFoldDB" id="A0A1E7FM48"/>
<proteinExistence type="predicted"/>
<dbReference type="KEGG" id="fcy:FRACYDRAFT_235297"/>
<dbReference type="GO" id="GO:0008270">
    <property type="term" value="F:zinc ion binding"/>
    <property type="evidence" value="ECO:0007669"/>
    <property type="project" value="UniProtKB-KW"/>
</dbReference>
<evidence type="ECO:0000256" key="3">
    <source>
        <dbReference type="ARBA" id="ARBA00022833"/>
    </source>
</evidence>
<feature type="domain" description="DNL-type" evidence="6">
    <location>
        <begin position="70"/>
        <end position="167"/>
    </location>
</feature>
<keyword evidence="3" id="KW-0862">Zinc</keyword>
<evidence type="ECO:0000256" key="1">
    <source>
        <dbReference type="ARBA" id="ARBA00022723"/>
    </source>
</evidence>
<dbReference type="PROSITE" id="PS51501">
    <property type="entry name" value="ZF_DNL"/>
    <property type="match status" value="1"/>
</dbReference>
<keyword evidence="1" id="KW-0479">Metal-binding</keyword>
<protein>
    <recommendedName>
        <fullName evidence="6">DNL-type domain-containing protein</fullName>
    </recommendedName>
</protein>
<keyword evidence="2 4" id="KW-0863">Zinc-finger</keyword>
<feature type="compositionally biased region" description="Acidic residues" evidence="5">
    <location>
        <begin position="1"/>
        <end position="11"/>
    </location>
</feature>
<organism evidence="7 8">
    <name type="scientific">Fragilariopsis cylindrus CCMP1102</name>
    <dbReference type="NCBI Taxonomy" id="635003"/>
    <lineage>
        <taxon>Eukaryota</taxon>
        <taxon>Sar</taxon>
        <taxon>Stramenopiles</taxon>
        <taxon>Ochrophyta</taxon>
        <taxon>Bacillariophyta</taxon>
        <taxon>Bacillariophyceae</taxon>
        <taxon>Bacillariophycidae</taxon>
        <taxon>Bacillariales</taxon>
        <taxon>Bacillariaceae</taxon>
        <taxon>Fragilariopsis</taxon>
    </lineage>
</organism>
<dbReference type="GO" id="GO:0005739">
    <property type="term" value="C:mitochondrion"/>
    <property type="evidence" value="ECO:0007669"/>
    <property type="project" value="TreeGrafter"/>
</dbReference>
<name>A0A1E7FM48_9STRA</name>
<dbReference type="PANTHER" id="PTHR20922">
    <property type="entry name" value="DNL-TYPE ZINC FINGER PROTEIN"/>
    <property type="match status" value="1"/>
</dbReference>
<dbReference type="GO" id="GO:0050821">
    <property type="term" value="P:protein stabilization"/>
    <property type="evidence" value="ECO:0007669"/>
    <property type="project" value="TreeGrafter"/>
</dbReference>
<accession>A0A1E7FM48</accession>
<reference evidence="7 8" key="1">
    <citation type="submission" date="2016-09" db="EMBL/GenBank/DDBJ databases">
        <title>Extensive genetic diversity and differential bi-allelic expression allows diatom success in the polar Southern Ocean.</title>
        <authorList>
            <consortium name="DOE Joint Genome Institute"/>
            <person name="Mock T."/>
            <person name="Otillar R.P."/>
            <person name="Strauss J."/>
            <person name="Dupont C."/>
            <person name="Frickenhaus S."/>
            <person name="Maumus F."/>
            <person name="Mcmullan M."/>
            <person name="Sanges R."/>
            <person name="Schmutz J."/>
            <person name="Toseland A."/>
            <person name="Valas R."/>
            <person name="Veluchamy A."/>
            <person name="Ward B.J."/>
            <person name="Allen A."/>
            <person name="Barry K."/>
            <person name="Falciatore A."/>
            <person name="Ferrante M."/>
            <person name="Fortunato A.E."/>
            <person name="Gloeckner G."/>
            <person name="Gruber A."/>
            <person name="Hipkin R."/>
            <person name="Janech M."/>
            <person name="Kroth P."/>
            <person name="Leese F."/>
            <person name="Lindquist E."/>
            <person name="Lyon B.R."/>
            <person name="Martin J."/>
            <person name="Mayer C."/>
            <person name="Parker M."/>
            <person name="Quesneville H."/>
            <person name="Raymond J."/>
            <person name="Uhlig C."/>
            <person name="Valentin K.U."/>
            <person name="Worden A.Z."/>
            <person name="Armbrust E.V."/>
            <person name="Bowler C."/>
            <person name="Green B."/>
            <person name="Moulton V."/>
            <person name="Van Oosterhout C."/>
            <person name="Grigoriev I."/>
        </authorList>
    </citation>
    <scope>NUCLEOTIDE SEQUENCE [LARGE SCALE GENOMIC DNA]</scope>
    <source>
        <strain evidence="7 8">CCMP1102</strain>
    </source>
</reference>
<evidence type="ECO:0000256" key="5">
    <source>
        <dbReference type="SAM" id="MobiDB-lite"/>
    </source>
</evidence>
<feature type="compositionally biased region" description="Low complexity" evidence="5">
    <location>
        <begin position="38"/>
        <end position="48"/>
    </location>
</feature>
<dbReference type="InterPro" id="IPR007853">
    <property type="entry name" value="Znf_DNL-typ"/>
</dbReference>
<dbReference type="Proteomes" id="UP000095751">
    <property type="component" value="Unassembled WGS sequence"/>
</dbReference>
<evidence type="ECO:0000313" key="7">
    <source>
        <dbReference type="EMBL" id="OEU19248.1"/>
    </source>
</evidence>
<dbReference type="InterPro" id="IPR024158">
    <property type="entry name" value="Mt_import_TIM15"/>
</dbReference>
<sequence length="174" mass="19025">MNDDDDEEEEESRSIGLPALGPAGTTSSRNNDDEDDGTTTTALTLNGANNSTTATTATIDGSINNKNISFVSSKFSLQYTCNVCEHRNRVIVSRMAYREGVVIAICKGCTAKHWIADNLDPTLSDTNIEEYFVSQGKKEEQVTRVNGDVYEIERVWGFTTPGEITNDSGETVLE</sequence>
<evidence type="ECO:0000256" key="2">
    <source>
        <dbReference type="ARBA" id="ARBA00022771"/>
    </source>
</evidence>
<dbReference type="Pfam" id="PF05180">
    <property type="entry name" value="zf-DNL"/>
    <property type="match status" value="1"/>
</dbReference>
<gene>
    <name evidence="7" type="ORF">FRACYDRAFT_235297</name>
</gene>